<protein>
    <recommendedName>
        <fullName evidence="2">histidine kinase</fullName>
        <ecNumber evidence="2">2.7.13.3</ecNumber>
    </recommendedName>
</protein>
<dbReference type="Pfam" id="PF00512">
    <property type="entry name" value="HisKA"/>
    <property type="match status" value="1"/>
</dbReference>
<accession>A0A379MP09</accession>
<dbReference type="InterPro" id="IPR003594">
    <property type="entry name" value="HATPase_dom"/>
</dbReference>
<evidence type="ECO:0000256" key="2">
    <source>
        <dbReference type="ARBA" id="ARBA00012438"/>
    </source>
</evidence>
<feature type="transmembrane region" description="Helical" evidence="8">
    <location>
        <begin position="7"/>
        <end position="30"/>
    </location>
</feature>
<comment type="catalytic activity">
    <reaction evidence="1">
        <text>ATP + protein L-histidine = ADP + protein N-phospho-L-histidine.</text>
        <dbReference type="EC" id="2.7.13.3"/>
    </reaction>
</comment>
<evidence type="ECO:0000256" key="8">
    <source>
        <dbReference type="SAM" id="Phobius"/>
    </source>
</evidence>
<dbReference type="AlphaFoldDB" id="A0A379MP09"/>
<dbReference type="InterPro" id="IPR036097">
    <property type="entry name" value="HisK_dim/P_sf"/>
</dbReference>
<keyword evidence="5 8" id="KW-0812">Transmembrane</keyword>
<feature type="domain" description="Histidine kinase" evidence="9">
    <location>
        <begin position="222"/>
        <end position="424"/>
    </location>
</feature>
<dbReference type="CDD" id="cd00082">
    <property type="entry name" value="HisKA"/>
    <property type="match status" value="1"/>
</dbReference>
<evidence type="ECO:0000256" key="1">
    <source>
        <dbReference type="ARBA" id="ARBA00000085"/>
    </source>
</evidence>
<sequence length="424" mass="48142">MKLIWRLTFRISFALSLLLAGWAVFFYVAVIDEVNDEADDALEEYSERIIRRHLGGEPLPAADDGTTTIYSVVGVDAAYADHYGPERYSDDEAYIPALDNEAPVRVLKTIFRDAEGRYFELTAATPTIEKEDLQEAVFNWVVILYLSLLLSVVFIGGWVLWRSLRPLYVLLKWLDAYTVGGRNAPLDNPTRVTEFRKLTDAARRSAERTERLFEEQKQFIGNASHEMQTPLAVCRNRLEMVAADPDLPERQLGEVLSVLQTLESLTRLNRTLLLLSKIDNGQFPESEEVCLNDVLESHLEAYAEIYGHRGISLRVERQGRMRCAMNGSLAEMLVTNLLKNAYVHNRPGGSIFIRITDRSLMFANTGDPLPFDRADLFKRFRQGGRREDSTGLGLALAESICKRYGMEITYAYADGEHRFTVSRP</sequence>
<reference evidence="10 11" key="1">
    <citation type="submission" date="2018-06" db="EMBL/GenBank/DDBJ databases">
        <authorList>
            <consortium name="Pathogen Informatics"/>
            <person name="Doyle S."/>
        </authorList>
    </citation>
    <scope>NUCLEOTIDE SEQUENCE [LARGE SCALE GENOMIC DNA]</scope>
    <source>
        <strain evidence="10 11">NCTC11190</strain>
    </source>
</reference>
<dbReference type="InterPro" id="IPR003661">
    <property type="entry name" value="HisK_dim/P_dom"/>
</dbReference>
<keyword evidence="7 8" id="KW-1133">Transmembrane helix</keyword>
<evidence type="ECO:0000256" key="4">
    <source>
        <dbReference type="ARBA" id="ARBA00022679"/>
    </source>
</evidence>
<evidence type="ECO:0000313" key="10">
    <source>
        <dbReference type="EMBL" id="SUE33196.1"/>
    </source>
</evidence>
<dbReference type="Pfam" id="PF02518">
    <property type="entry name" value="HATPase_c"/>
    <property type="match status" value="1"/>
</dbReference>
<dbReference type="InterPro" id="IPR050428">
    <property type="entry name" value="TCS_sensor_his_kinase"/>
</dbReference>
<keyword evidence="3" id="KW-0597">Phosphoprotein</keyword>
<proteinExistence type="predicted"/>
<dbReference type="PANTHER" id="PTHR45436">
    <property type="entry name" value="SENSOR HISTIDINE KINASE YKOH"/>
    <property type="match status" value="1"/>
</dbReference>
<dbReference type="OrthoDB" id="1522504at2"/>
<keyword evidence="6 10" id="KW-0418">Kinase</keyword>
<evidence type="ECO:0000256" key="3">
    <source>
        <dbReference type="ARBA" id="ARBA00022553"/>
    </source>
</evidence>
<dbReference type="SUPFAM" id="SSF55874">
    <property type="entry name" value="ATPase domain of HSP90 chaperone/DNA topoisomerase II/histidine kinase"/>
    <property type="match status" value="1"/>
</dbReference>
<dbReference type="Gene3D" id="3.30.565.10">
    <property type="entry name" value="Histidine kinase-like ATPase, C-terminal domain"/>
    <property type="match status" value="1"/>
</dbReference>
<dbReference type="PROSITE" id="PS50109">
    <property type="entry name" value="HIS_KIN"/>
    <property type="match status" value="1"/>
</dbReference>
<dbReference type="GO" id="GO:0000155">
    <property type="term" value="F:phosphorelay sensor kinase activity"/>
    <property type="evidence" value="ECO:0007669"/>
    <property type="project" value="InterPro"/>
</dbReference>
<dbReference type="PANTHER" id="PTHR45436:SF5">
    <property type="entry name" value="SENSOR HISTIDINE KINASE TRCS"/>
    <property type="match status" value="1"/>
</dbReference>
<evidence type="ECO:0000256" key="5">
    <source>
        <dbReference type="ARBA" id="ARBA00022692"/>
    </source>
</evidence>
<dbReference type="Proteomes" id="UP000255233">
    <property type="component" value="Unassembled WGS sequence"/>
</dbReference>
<dbReference type="InterPro" id="IPR036890">
    <property type="entry name" value="HATPase_C_sf"/>
</dbReference>
<dbReference type="EMBL" id="UGVL01000001">
    <property type="protein sequence ID" value="SUE33196.1"/>
    <property type="molecule type" value="Genomic_DNA"/>
</dbReference>
<evidence type="ECO:0000256" key="6">
    <source>
        <dbReference type="ARBA" id="ARBA00022777"/>
    </source>
</evidence>
<dbReference type="SMART" id="SM00387">
    <property type="entry name" value="HATPase_c"/>
    <property type="match status" value="1"/>
</dbReference>
<feature type="transmembrane region" description="Helical" evidence="8">
    <location>
        <begin position="137"/>
        <end position="161"/>
    </location>
</feature>
<keyword evidence="8" id="KW-0472">Membrane</keyword>
<evidence type="ECO:0000313" key="11">
    <source>
        <dbReference type="Proteomes" id="UP000255233"/>
    </source>
</evidence>
<keyword evidence="4 10" id="KW-0808">Transferase</keyword>
<dbReference type="SMART" id="SM00388">
    <property type="entry name" value="HisKA"/>
    <property type="match status" value="1"/>
</dbReference>
<dbReference type="SUPFAM" id="SSF47384">
    <property type="entry name" value="Homodimeric domain of signal transducing histidine kinase"/>
    <property type="match status" value="1"/>
</dbReference>
<dbReference type="EC" id="2.7.13.3" evidence="2"/>
<name>A0A379MP09_9BACT</name>
<dbReference type="GO" id="GO:0005886">
    <property type="term" value="C:plasma membrane"/>
    <property type="evidence" value="ECO:0007669"/>
    <property type="project" value="TreeGrafter"/>
</dbReference>
<evidence type="ECO:0000259" key="9">
    <source>
        <dbReference type="PROSITE" id="PS50109"/>
    </source>
</evidence>
<dbReference type="InterPro" id="IPR005467">
    <property type="entry name" value="His_kinase_dom"/>
</dbReference>
<dbReference type="Gene3D" id="1.10.287.130">
    <property type="match status" value="1"/>
</dbReference>
<gene>
    <name evidence="10" type="primary">tcrY</name>
    <name evidence="10" type="ORF">NCTC11190_00395</name>
</gene>
<organism evidence="10 11">
    <name type="scientific">Rikenella microfusus</name>
    <dbReference type="NCBI Taxonomy" id="28139"/>
    <lineage>
        <taxon>Bacteria</taxon>
        <taxon>Pseudomonadati</taxon>
        <taxon>Bacteroidota</taxon>
        <taxon>Bacteroidia</taxon>
        <taxon>Bacteroidales</taxon>
        <taxon>Rikenellaceae</taxon>
        <taxon>Rikenella</taxon>
    </lineage>
</organism>
<keyword evidence="11" id="KW-1185">Reference proteome</keyword>
<dbReference type="STRING" id="880526.GCA_000427365_01048"/>
<dbReference type="RefSeq" id="WP_027290789.1">
    <property type="nucleotide sequence ID" value="NZ_UGVL01000001.1"/>
</dbReference>
<evidence type="ECO:0000256" key="7">
    <source>
        <dbReference type="ARBA" id="ARBA00022989"/>
    </source>
</evidence>